<evidence type="ECO:0000256" key="5">
    <source>
        <dbReference type="SAM" id="Phobius"/>
    </source>
</evidence>
<dbReference type="GO" id="GO:0022857">
    <property type="term" value="F:transmembrane transporter activity"/>
    <property type="evidence" value="ECO:0007669"/>
    <property type="project" value="InterPro"/>
</dbReference>
<keyword evidence="2 5" id="KW-0812">Transmembrane</keyword>
<feature type="transmembrane region" description="Helical" evidence="5">
    <location>
        <begin position="50"/>
        <end position="68"/>
    </location>
</feature>
<feature type="transmembrane region" description="Helical" evidence="5">
    <location>
        <begin position="521"/>
        <end position="539"/>
    </location>
</feature>
<dbReference type="AlphaFoldDB" id="A0A839Z5I3"/>
<dbReference type="Proteomes" id="UP000533469">
    <property type="component" value="Unassembled WGS sequence"/>
</dbReference>
<dbReference type="RefSeq" id="WP_183189073.1">
    <property type="nucleotide sequence ID" value="NZ_JACICD010000002.1"/>
</dbReference>
<evidence type="ECO:0000256" key="2">
    <source>
        <dbReference type="ARBA" id="ARBA00022692"/>
    </source>
</evidence>
<accession>A0A839Z5I3</accession>
<keyword evidence="7" id="KW-1185">Reference proteome</keyword>
<feature type="transmembrane region" description="Helical" evidence="5">
    <location>
        <begin position="157"/>
        <end position="176"/>
    </location>
</feature>
<sequence length="711" mass="76443">MSVAETARPDGWRPFPIDLSWRNWVFALRTALAGVTALAIAYWLEMQDPQWAILTVYLLAQSTSGAALAKSVYRIYGTLAGAAMGLVFLALFAESGPPLVGCVALFVGLTFYLAARLANFAAYAFMLAGYTALLVALEGSADPMNAWSIAADRTGEIVIGIVCGTVATVLILPRYAGDALREQMAALFRQLCRYGAVALQPDMPFATFVALRREMVDAVVKFDALRSYAVFEAPELRADDVLLRRTLREFLRVLAVARGLFVRIDDFRVEGAGPVVEQVRPALEHTRATLERLAADPSAFADPHRVRRDLLAARGQLDAAALQLQAMAGAVPFAPLANGLLILRRAGDLLHGLSLVIVCEAASLRRRGRGTLRIPAEAMPATARREAMLVGLRAALGVVLASAFWAGSEWNQGFGAVTGLGLMLFFSVNQDRPGKLGLPVLIWSVLAMAAAYAAMVFVLPRLEGYGALAIFLVLVLLPGGLMAGTPAYVWQGIIFAGFLADQIGTGNLFQPDELTFFNTNLAFVAGMMAGLMLFALFPVTSQASRRRAWAEIVGRLLPMAARGERHERRVLGEIVDMLAQLLPRLSLDRSGDEDFLRGTLGAASCALELGRLNRLRLEPALPPAAGEALARFLTRFAAVLETWPRAGARLPDAVAEAEATVATARAMLEALTLAPGSAAAALTVRAGASLRFIGDRFSIDRAFLTRSFREA</sequence>
<keyword evidence="4 5" id="KW-0472">Membrane</keyword>
<organism evidence="6 7">
    <name type="scientific">Ancylobacter tetraedralis</name>
    <dbReference type="NCBI Taxonomy" id="217068"/>
    <lineage>
        <taxon>Bacteria</taxon>
        <taxon>Pseudomonadati</taxon>
        <taxon>Pseudomonadota</taxon>
        <taxon>Alphaproteobacteria</taxon>
        <taxon>Hyphomicrobiales</taxon>
        <taxon>Xanthobacteraceae</taxon>
        <taxon>Ancylobacter</taxon>
    </lineage>
</organism>
<keyword evidence="3 5" id="KW-1133">Transmembrane helix</keyword>
<dbReference type="Pfam" id="PF04632">
    <property type="entry name" value="FUSC"/>
    <property type="match status" value="1"/>
</dbReference>
<feature type="transmembrane region" description="Helical" evidence="5">
    <location>
        <begin position="21"/>
        <end position="44"/>
    </location>
</feature>
<evidence type="ECO:0000256" key="3">
    <source>
        <dbReference type="ARBA" id="ARBA00022989"/>
    </source>
</evidence>
<dbReference type="InterPro" id="IPR006726">
    <property type="entry name" value="PHBA_efflux_AaeB/fusaric-R"/>
</dbReference>
<evidence type="ECO:0000313" key="7">
    <source>
        <dbReference type="Proteomes" id="UP000533469"/>
    </source>
</evidence>
<reference evidence="6 7" key="1">
    <citation type="submission" date="2020-08" db="EMBL/GenBank/DDBJ databases">
        <title>Genomic Encyclopedia of Type Strains, Phase IV (KMG-IV): sequencing the most valuable type-strain genomes for metagenomic binning, comparative biology and taxonomic classification.</title>
        <authorList>
            <person name="Goeker M."/>
        </authorList>
    </citation>
    <scope>NUCLEOTIDE SEQUENCE [LARGE SCALE GENOMIC DNA]</scope>
    <source>
        <strain evidence="6 7">DSM 5895</strain>
    </source>
</reference>
<gene>
    <name evidence="6" type="ORF">FHS55_001517</name>
</gene>
<feature type="transmembrane region" description="Helical" evidence="5">
    <location>
        <begin position="465"/>
        <end position="481"/>
    </location>
</feature>
<comment type="caution">
    <text evidence="6">The sequence shown here is derived from an EMBL/GenBank/DDBJ whole genome shotgun (WGS) entry which is preliminary data.</text>
</comment>
<comment type="subcellular location">
    <subcellularLocation>
        <location evidence="1">Membrane</location>
        <topology evidence="1">Multi-pass membrane protein</topology>
    </subcellularLocation>
</comment>
<dbReference type="PANTHER" id="PTHR31086">
    <property type="entry name" value="ALUMINUM-ACTIVATED MALATE TRANSPORTER 10"/>
    <property type="match status" value="1"/>
</dbReference>
<name>A0A839Z5I3_9HYPH</name>
<feature type="transmembrane region" description="Helical" evidence="5">
    <location>
        <begin position="98"/>
        <end position="115"/>
    </location>
</feature>
<feature type="transmembrane region" description="Helical" evidence="5">
    <location>
        <begin position="412"/>
        <end position="428"/>
    </location>
</feature>
<evidence type="ECO:0000256" key="4">
    <source>
        <dbReference type="ARBA" id="ARBA00023136"/>
    </source>
</evidence>
<feature type="transmembrane region" description="Helical" evidence="5">
    <location>
        <begin position="120"/>
        <end position="137"/>
    </location>
</feature>
<feature type="transmembrane region" description="Helical" evidence="5">
    <location>
        <begin position="440"/>
        <end position="459"/>
    </location>
</feature>
<evidence type="ECO:0000256" key="1">
    <source>
        <dbReference type="ARBA" id="ARBA00004141"/>
    </source>
</evidence>
<evidence type="ECO:0000313" key="6">
    <source>
        <dbReference type="EMBL" id="MBB3770922.1"/>
    </source>
</evidence>
<feature type="transmembrane region" description="Helical" evidence="5">
    <location>
        <begin position="387"/>
        <end position="406"/>
    </location>
</feature>
<proteinExistence type="predicted"/>
<protein>
    <submittedName>
        <fullName evidence="6">Putative membrane protein YccC</fullName>
    </submittedName>
</protein>
<dbReference type="GO" id="GO:0005886">
    <property type="term" value="C:plasma membrane"/>
    <property type="evidence" value="ECO:0007669"/>
    <property type="project" value="InterPro"/>
</dbReference>
<dbReference type="EMBL" id="JACICD010000002">
    <property type="protein sequence ID" value="MBB3770922.1"/>
    <property type="molecule type" value="Genomic_DNA"/>
</dbReference>